<keyword evidence="2" id="KW-1185">Reference proteome</keyword>
<organism evidence="1 2">
    <name type="scientific">Goodea atripinnis</name>
    <dbReference type="NCBI Taxonomy" id="208336"/>
    <lineage>
        <taxon>Eukaryota</taxon>
        <taxon>Metazoa</taxon>
        <taxon>Chordata</taxon>
        <taxon>Craniata</taxon>
        <taxon>Vertebrata</taxon>
        <taxon>Euteleostomi</taxon>
        <taxon>Actinopterygii</taxon>
        <taxon>Neopterygii</taxon>
        <taxon>Teleostei</taxon>
        <taxon>Neoteleostei</taxon>
        <taxon>Acanthomorphata</taxon>
        <taxon>Ovalentaria</taxon>
        <taxon>Atherinomorphae</taxon>
        <taxon>Cyprinodontiformes</taxon>
        <taxon>Goodeidae</taxon>
        <taxon>Goodea</taxon>
    </lineage>
</organism>
<comment type="caution">
    <text evidence="1">The sequence shown here is derived from an EMBL/GenBank/DDBJ whole genome shotgun (WGS) entry which is preliminary data.</text>
</comment>
<proteinExistence type="predicted"/>
<evidence type="ECO:0000313" key="1">
    <source>
        <dbReference type="EMBL" id="MEQ2182585.1"/>
    </source>
</evidence>
<dbReference type="Proteomes" id="UP001476798">
    <property type="component" value="Unassembled WGS sequence"/>
</dbReference>
<name>A0ABV0PGJ6_9TELE</name>
<sequence>MNSIQLTWIKFMPAQWGSWYPCFLETTRSWVQSFCMKFACSPHACVVFLGTPAYSNSPQTVRFTGLSEFTSDMSVCIHGCLSFVSVLPSDGLASCPGCTTTFTQLLLEIGTTNCRNV</sequence>
<protein>
    <submittedName>
        <fullName evidence="1">Uncharacterized protein</fullName>
    </submittedName>
</protein>
<evidence type="ECO:0000313" key="2">
    <source>
        <dbReference type="Proteomes" id="UP001476798"/>
    </source>
</evidence>
<reference evidence="1 2" key="1">
    <citation type="submission" date="2021-06" db="EMBL/GenBank/DDBJ databases">
        <authorList>
            <person name="Palmer J.M."/>
        </authorList>
    </citation>
    <scope>NUCLEOTIDE SEQUENCE [LARGE SCALE GENOMIC DNA]</scope>
    <source>
        <strain evidence="1 2">GA_2019</strain>
        <tissue evidence="1">Muscle</tissue>
    </source>
</reference>
<gene>
    <name evidence="1" type="ORF">GOODEAATRI_023852</name>
</gene>
<accession>A0ABV0PGJ6</accession>
<dbReference type="EMBL" id="JAHRIO010072556">
    <property type="protein sequence ID" value="MEQ2182585.1"/>
    <property type="molecule type" value="Genomic_DNA"/>
</dbReference>